<evidence type="ECO:0000256" key="1">
    <source>
        <dbReference type="ARBA" id="ARBA00000151"/>
    </source>
</evidence>
<dbReference type="PANTHER" id="PTHR20858">
    <property type="entry name" value="PHOSPHOMETHYLPYRIMIDINE KINASE"/>
    <property type="match status" value="1"/>
</dbReference>
<comment type="pathway">
    <text evidence="3">Cofactor biosynthesis; thiamine diphosphate biosynthesis; 4-amino-2-methyl-5-diphosphomethylpyrimidine from 5-amino-1-(5-phospho-D-ribosyl)imidazole: step 3/3.</text>
</comment>
<reference evidence="17" key="1">
    <citation type="journal article" date="2021" name="PeerJ">
        <title>Extensive microbial diversity within the chicken gut microbiome revealed by metagenomics and culture.</title>
        <authorList>
            <person name="Gilroy R."/>
            <person name="Ravi A."/>
            <person name="Getino M."/>
            <person name="Pursley I."/>
            <person name="Horton D.L."/>
            <person name="Alikhan N.F."/>
            <person name="Baker D."/>
            <person name="Gharbi K."/>
            <person name="Hall N."/>
            <person name="Watson M."/>
            <person name="Adriaenssens E.M."/>
            <person name="Foster-Nyarko E."/>
            <person name="Jarju S."/>
            <person name="Secka A."/>
            <person name="Antonio M."/>
            <person name="Oren A."/>
            <person name="Chaudhuri R.R."/>
            <person name="La Ragione R."/>
            <person name="Hildebrand F."/>
            <person name="Pallen M.J."/>
        </authorList>
    </citation>
    <scope>NUCLEOTIDE SEQUENCE</scope>
    <source>
        <strain evidence="17">ChiBcec8-14828</strain>
    </source>
</reference>
<evidence type="ECO:0000256" key="11">
    <source>
        <dbReference type="ARBA" id="ARBA00022840"/>
    </source>
</evidence>
<dbReference type="Proteomes" id="UP000824209">
    <property type="component" value="Unassembled WGS sequence"/>
</dbReference>
<dbReference type="Gene3D" id="3.40.1190.20">
    <property type="match status" value="1"/>
</dbReference>
<evidence type="ECO:0000313" key="17">
    <source>
        <dbReference type="EMBL" id="HJB40526.1"/>
    </source>
</evidence>
<dbReference type="Pfam" id="PF08543">
    <property type="entry name" value="Phos_pyr_kin"/>
    <property type="match status" value="1"/>
</dbReference>
<comment type="catalytic activity">
    <reaction evidence="2">
        <text>4-amino-2-methyl-5-(phosphooxymethyl)pyrimidine + ATP = 4-amino-2-methyl-5-(diphosphooxymethyl)pyrimidine + ADP</text>
        <dbReference type="Rhea" id="RHEA:19893"/>
        <dbReference type="ChEBI" id="CHEBI:30616"/>
        <dbReference type="ChEBI" id="CHEBI:57841"/>
        <dbReference type="ChEBI" id="CHEBI:58354"/>
        <dbReference type="ChEBI" id="CHEBI:456216"/>
        <dbReference type="EC" id="2.7.4.7"/>
    </reaction>
</comment>
<proteinExistence type="inferred from homology"/>
<dbReference type="GO" id="GO:0008972">
    <property type="term" value="F:phosphomethylpyrimidine kinase activity"/>
    <property type="evidence" value="ECO:0007669"/>
    <property type="project" value="UniProtKB-EC"/>
</dbReference>
<evidence type="ECO:0000259" key="16">
    <source>
        <dbReference type="Pfam" id="PF08543"/>
    </source>
</evidence>
<dbReference type="EC" id="2.7.4.7" evidence="6"/>
<evidence type="ECO:0000256" key="5">
    <source>
        <dbReference type="ARBA" id="ARBA00012135"/>
    </source>
</evidence>
<evidence type="ECO:0000256" key="9">
    <source>
        <dbReference type="ARBA" id="ARBA00022741"/>
    </source>
</evidence>
<comment type="similarity">
    <text evidence="4">Belongs to the ThiD family.</text>
</comment>
<gene>
    <name evidence="17" type="primary">thiD</name>
    <name evidence="17" type="ORF">H9943_09045</name>
</gene>
<dbReference type="NCBIfam" id="TIGR00097">
    <property type="entry name" value="HMP-P_kinase"/>
    <property type="match status" value="1"/>
</dbReference>
<evidence type="ECO:0000256" key="12">
    <source>
        <dbReference type="ARBA" id="ARBA00022977"/>
    </source>
</evidence>
<protein>
    <recommendedName>
        <fullName evidence="7">Hydroxymethylpyrimidine/phosphomethylpyrimidine kinase</fullName>
        <ecNumber evidence="5">2.7.1.49</ecNumber>
        <ecNumber evidence="6">2.7.4.7</ecNumber>
    </recommendedName>
    <alternativeName>
        <fullName evidence="14">Hydroxymethylpyrimidine kinase</fullName>
    </alternativeName>
    <alternativeName>
        <fullName evidence="15">Hydroxymethylpyrimidine phosphate kinase</fullName>
    </alternativeName>
</protein>
<dbReference type="InterPro" id="IPR004399">
    <property type="entry name" value="HMP/HMP-P_kinase_dom"/>
</dbReference>
<dbReference type="EC" id="2.7.1.49" evidence="5"/>
<name>A0A9D2M320_9FIRM</name>
<dbReference type="GO" id="GO:0008902">
    <property type="term" value="F:hydroxymethylpyrimidine kinase activity"/>
    <property type="evidence" value="ECO:0007669"/>
    <property type="project" value="UniProtKB-EC"/>
</dbReference>
<evidence type="ECO:0000256" key="2">
    <source>
        <dbReference type="ARBA" id="ARBA00000565"/>
    </source>
</evidence>
<comment type="pathway">
    <text evidence="13">Cofactor biosynthesis; thiamine diphosphate biosynthesis; 4-amino-2-methyl-5-diphosphomethylpyrimidine from 5-amino-1-(5-phospho-D-ribosyl)imidazole: step 2/3.</text>
</comment>
<dbReference type="EMBL" id="DWYA01000079">
    <property type="protein sequence ID" value="HJB40526.1"/>
    <property type="molecule type" value="Genomic_DNA"/>
</dbReference>
<reference evidence="17" key="2">
    <citation type="submission" date="2021-04" db="EMBL/GenBank/DDBJ databases">
        <authorList>
            <person name="Gilroy R."/>
        </authorList>
    </citation>
    <scope>NUCLEOTIDE SEQUENCE</scope>
    <source>
        <strain evidence="17">ChiBcec8-14828</strain>
    </source>
</reference>
<evidence type="ECO:0000256" key="6">
    <source>
        <dbReference type="ARBA" id="ARBA00012963"/>
    </source>
</evidence>
<dbReference type="InterPro" id="IPR013749">
    <property type="entry name" value="PM/HMP-P_kinase-1"/>
</dbReference>
<evidence type="ECO:0000256" key="10">
    <source>
        <dbReference type="ARBA" id="ARBA00022777"/>
    </source>
</evidence>
<dbReference type="FunFam" id="3.40.1190.20:FF:000003">
    <property type="entry name" value="Phosphomethylpyrimidine kinase ThiD"/>
    <property type="match status" value="1"/>
</dbReference>
<dbReference type="PANTHER" id="PTHR20858:SF17">
    <property type="entry name" value="HYDROXYMETHYLPYRIMIDINE_PHOSPHOMETHYLPYRIMIDINE KINASE THI20-RELATED"/>
    <property type="match status" value="1"/>
</dbReference>
<evidence type="ECO:0000256" key="15">
    <source>
        <dbReference type="ARBA" id="ARBA00043176"/>
    </source>
</evidence>
<evidence type="ECO:0000256" key="8">
    <source>
        <dbReference type="ARBA" id="ARBA00022679"/>
    </source>
</evidence>
<keyword evidence="11" id="KW-0067">ATP-binding</keyword>
<keyword evidence="8 17" id="KW-0808">Transferase</keyword>
<evidence type="ECO:0000256" key="13">
    <source>
        <dbReference type="ARBA" id="ARBA00037917"/>
    </source>
</evidence>
<dbReference type="InterPro" id="IPR029056">
    <property type="entry name" value="Ribokinase-like"/>
</dbReference>
<dbReference type="GO" id="GO:0005829">
    <property type="term" value="C:cytosol"/>
    <property type="evidence" value="ECO:0007669"/>
    <property type="project" value="TreeGrafter"/>
</dbReference>
<evidence type="ECO:0000256" key="7">
    <source>
        <dbReference type="ARBA" id="ARBA00019161"/>
    </source>
</evidence>
<keyword evidence="9" id="KW-0547">Nucleotide-binding</keyword>
<comment type="catalytic activity">
    <reaction evidence="1">
        <text>4-amino-5-hydroxymethyl-2-methylpyrimidine + ATP = 4-amino-2-methyl-5-(phosphooxymethyl)pyrimidine + ADP + H(+)</text>
        <dbReference type="Rhea" id="RHEA:23096"/>
        <dbReference type="ChEBI" id="CHEBI:15378"/>
        <dbReference type="ChEBI" id="CHEBI:16892"/>
        <dbReference type="ChEBI" id="CHEBI:30616"/>
        <dbReference type="ChEBI" id="CHEBI:58354"/>
        <dbReference type="ChEBI" id="CHEBI:456216"/>
        <dbReference type="EC" id="2.7.1.49"/>
    </reaction>
</comment>
<evidence type="ECO:0000256" key="3">
    <source>
        <dbReference type="ARBA" id="ARBA00004769"/>
    </source>
</evidence>
<dbReference type="CDD" id="cd01169">
    <property type="entry name" value="HMPP_kinase"/>
    <property type="match status" value="1"/>
</dbReference>
<evidence type="ECO:0000313" key="18">
    <source>
        <dbReference type="Proteomes" id="UP000824209"/>
    </source>
</evidence>
<evidence type="ECO:0000256" key="14">
    <source>
        <dbReference type="ARBA" id="ARBA00042102"/>
    </source>
</evidence>
<organism evidence="17 18">
    <name type="scientific">Candidatus Ruthenibacterium avium</name>
    <dbReference type="NCBI Taxonomy" id="2838751"/>
    <lineage>
        <taxon>Bacteria</taxon>
        <taxon>Bacillati</taxon>
        <taxon>Bacillota</taxon>
        <taxon>Clostridia</taxon>
        <taxon>Eubacteriales</taxon>
        <taxon>Oscillospiraceae</taxon>
        <taxon>Ruthenibacterium</taxon>
    </lineage>
</organism>
<sequence>MKTALSIAGSDCSGGAGIQADLKTMTMNGVYAMTAITALTAQNTTGVTAISETTPAFLKQQIDMIFTDIRPNAVKIGMVSSCGLIEVIAERLRFYHAEHIVLDPVMAATSGSRLIEPEAIETLKELLVPLATVITPNIPEAEILSGHSIHNEQDMELAAQTIGNTFGCAVLVKGGHQIHDANDVLFADGQCKWFHGKRIENPNTHGTGCTLSSAIAANLAKGFDLETSIQRAKEYLSGALSAMLNLGQGQGPMNHAFALSGEFAKEAH</sequence>
<dbReference type="AlphaFoldDB" id="A0A9D2M320"/>
<accession>A0A9D2M320</accession>
<feature type="domain" description="Pyridoxamine kinase/Phosphomethylpyrimidine kinase" evidence="16">
    <location>
        <begin position="11"/>
        <end position="254"/>
    </location>
</feature>
<comment type="caution">
    <text evidence="17">The sequence shown here is derived from an EMBL/GenBank/DDBJ whole genome shotgun (WGS) entry which is preliminary data.</text>
</comment>
<dbReference type="SUPFAM" id="SSF53613">
    <property type="entry name" value="Ribokinase-like"/>
    <property type="match status" value="1"/>
</dbReference>
<evidence type="ECO:0000256" key="4">
    <source>
        <dbReference type="ARBA" id="ARBA00009879"/>
    </source>
</evidence>
<dbReference type="GO" id="GO:0009228">
    <property type="term" value="P:thiamine biosynthetic process"/>
    <property type="evidence" value="ECO:0007669"/>
    <property type="project" value="UniProtKB-KW"/>
</dbReference>
<dbReference type="GO" id="GO:0005524">
    <property type="term" value="F:ATP binding"/>
    <property type="evidence" value="ECO:0007669"/>
    <property type="project" value="UniProtKB-KW"/>
</dbReference>
<keyword evidence="12" id="KW-0784">Thiamine biosynthesis</keyword>
<keyword evidence="10 17" id="KW-0418">Kinase</keyword>